<dbReference type="GO" id="GO:0009691">
    <property type="term" value="P:cytokinin biosynthetic process"/>
    <property type="evidence" value="ECO:0007669"/>
    <property type="project" value="UniProtKB-KW"/>
</dbReference>
<dbReference type="GO" id="GO:0052381">
    <property type="term" value="F:tRNA dimethylallyltransferase activity"/>
    <property type="evidence" value="ECO:0007669"/>
    <property type="project" value="InterPro"/>
</dbReference>
<gene>
    <name evidence="6" type="ORF">Scaly_3012800</name>
</gene>
<dbReference type="InterPro" id="IPR027417">
    <property type="entry name" value="P-loop_NTPase"/>
</dbReference>
<keyword evidence="3" id="KW-0203">Cytokinin biosynthesis</keyword>
<keyword evidence="4" id="KW-0547">Nucleotide-binding</keyword>
<keyword evidence="5" id="KW-0067">ATP-binding</keyword>
<evidence type="ECO:0000313" key="6">
    <source>
        <dbReference type="EMBL" id="KAL0304740.1"/>
    </source>
</evidence>
<accession>A0AAW2KCZ4</accession>
<evidence type="ECO:0000256" key="3">
    <source>
        <dbReference type="ARBA" id="ARBA00022712"/>
    </source>
</evidence>
<protein>
    <submittedName>
        <fullName evidence="6">tRNA dimethylallyltransferase 2</fullName>
    </submittedName>
</protein>
<evidence type="ECO:0000256" key="5">
    <source>
        <dbReference type="ARBA" id="ARBA00022840"/>
    </source>
</evidence>
<evidence type="ECO:0000256" key="2">
    <source>
        <dbReference type="ARBA" id="ARBA00022679"/>
    </source>
</evidence>
<dbReference type="GO" id="GO:0005524">
    <property type="term" value="F:ATP binding"/>
    <property type="evidence" value="ECO:0007669"/>
    <property type="project" value="UniProtKB-KW"/>
</dbReference>
<proteinExistence type="inferred from homology"/>
<dbReference type="PANTHER" id="PTHR11088:SF82">
    <property type="entry name" value="TRNA DIMETHYLALLYLTRANSFERASE 2"/>
    <property type="match status" value="1"/>
</dbReference>
<dbReference type="EMBL" id="JACGWM010000459">
    <property type="protein sequence ID" value="KAL0304740.1"/>
    <property type="molecule type" value="Genomic_DNA"/>
</dbReference>
<dbReference type="GO" id="GO:0006400">
    <property type="term" value="P:tRNA modification"/>
    <property type="evidence" value="ECO:0007669"/>
    <property type="project" value="TreeGrafter"/>
</dbReference>
<dbReference type="Pfam" id="PF04949">
    <property type="entry name" value="Transcrip_act"/>
    <property type="match status" value="1"/>
</dbReference>
<comment type="similarity">
    <text evidence="1">Belongs to the IPP transferase family.</text>
</comment>
<reference evidence="6" key="2">
    <citation type="journal article" date="2024" name="Plant">
        <title>Genomic evolution and insights into agronomic trait innovations of Sesamum species.</title>
        <authorList>
            <person name="Miao H."/>
            <person name="Wang L."/>
            <person name="Qu L."/>
            <person name="Liu H."/>
            <person name="Sun Y."/>
            <person name="Le M."/>
            <person name="Wang Q."/>
            <person name="Wei S."/>
            <person name="Zheng Y."/>
            <person name="Lin W."/>
            <person name="Duan Y."/>
            <person name="Cao H."/>
            <person name="Xiong S."/>
            <person name="Wang X."/>
            <person name="Wei L."/>
            <person name="Li C."/>
            <person name="Ma Q."/>
            <person name="Ju M."/>
            <person name="Zhao R."/>
            <person name="Li G."/>
            <person name="Mu C."/>
            <person name="Tian Q."/>
            <person name="Mei H."/>
            <person name="Zhang T."/>
            <person name="Gao T."/>
            <person name="Zhang H."/>
        </authorList>
    </citation>
    <scope>NUCLEOTIDE SEQUENCE</scope>
    <source>
        <strain evidence="6">KEN8</strain>
    </source>
</reference>
<dbReference type="Gene3D" id="3.40.50.300">
    <property type="entry name" value="P-loop containing nucleotide triphosphate hydrolases"/>
    <property type="match status" value="1"/>
</dbReference>
<evidence type="ECO:0000256" key="4">
    <source>
        <dbReference type="ARBA" id="ARBA00022741"/>
    </source>
</evidence>
<dbReference type="Pfam" id="PF01715">
    <property type="entry name" value="IPPT"/>
    <property type="match status" value="1"/>
</dbReference>
<dbReference type="PANTHER" id="PTHR11088">
    <property type="entry name" value="TRNA DIMETHYLALLYLTRANSFERASE"/>
    <property type="match status" value="1"/>
</dbReference>
<organism evidence="6">
    <name type="scientific">Sesamum calycinum</name>
    <dbReference type="NCBI Taxonomy" id="2727403"/>
    <lineage>
        <taxon>Eukaryota</taxon>
        <taxon>Viridiplantae</taxon>
        <taxon>Streptophyta</taxon>
        <taxon>Embryophyta</taxon>
        <taxon>Tracheophyta</taxon>
        <taxon>Spermatophyta</taxon>
        <taxon>Magnoliopsida</taxon>
        <taxon>eudicotyledons</taxon>
        <taxon>Gunneridae</taxon>
        <taxon>Pentapetalae</taxon>
        <taxon>asterids</taxon>
        <taxon>lamiids</taxon>
        <taxon>Lamiales</taxon>
        <taxon>Pedaliaceae</taxon>
        <taxon>Sesamum</taxon>
    </lineage>
</organism>
<evidence type="ECO:0000256" key="1">
    <source>
        <dbReference type="ARBA" id="ARBA00005842"/>
    </source>
</evidence>
<dbReference type="InterPro" id="IPR007033">
    <property type="entry name" value="GORAB"/>
</dbReference>
<dbReference type="Gene3D" id="1.10.20.140">
    <property type="match status" value="1"/>
</dbReference>
<name>A0AAW2KCZ4_9LAMI</name>
<dbReference type="InterPro" id="IPR018022">
    <property type="entry name" value="IPT"/>
</dbReference>
<dbReference type="InterPro" id="IPR039657">
    <property type="entry name" value="Dimethylallyltransferase"/>
</dbReference>
<dbReference type="AlphaFoldDB" id="A0AAW2KCZ4"/>
<sequence length="558" mass="63442">MEEEIERRKTEVRGKVLAQLGRMEEETKRLAEIRGEIEALADPMRKEVAVIRKRIDLINRDLKPMGQSCRKKRRKPESGPKFKAQDCGDNGCHGFGQIKLAIDLASHFPIEIINADSMQVYRGLDVLTNKVPVIQQKGVHHHLLGTVSPNVEFTAKDFRDSAIPLIDEIWSRNCLPVIVGGTNYYIQALVSRFLLDDHVEDPEANCLFDLPVDSEKPSFELGPQSEDCCCTYSQLKDIDPVAANRIHPNDQRKIDVNAINQLRTVYTPIILYIHMMYCATIADQAISEFICASWNTSKQSFPGEHHAGQNWGRADNLRYDCCFICLDASLPALDQYVNQRVDLMVSAGLLEEVREIYKLNADYTRGLRQAIGVREFEDFLKYWNSEFLQSSACPELFNENICQIMDSTGDDQTKQMLKEAIEKVKLNTRRLVRRQKRRFGRLRMLFGWSIHFIDVTSCLLCDSDNIWAVEVVEPSVNIIKSFLNKTASSEATKRGCEDTKLAQGTFGPDMFARHVAIRSLEVLMSGNNINRDAAIVNEYHISESRGILSDLTQKSSLD</sequence>
<keyword evidence="2" id="KW-0808">Transferase</keyword>
<dbReference type="GO" id="GO:0005739">
    <property type="term" value="C:mitochondrion"/>
    <property type="evidence" value="ECO:0007669"/>
    <property type="project" value="TreeGrafter"/>
</dbReference>
<reference evidence="6" key="1">
    <citation type="submission" date="2020-06" db="EMBL/GenBank/DDBJ databases">
        <authorList>
            <person name="Li T."/>
            <person name="Hu X."/>
            <person name="Zhang T."/>
            <person name="Song X."/>
            <person name="Zhang H."/>
            <person name="Dai N."/>
            <person name="Sheng W."/>
            <person name="Hou X."/>
            <person name="Wei L."/>
        </authorList>
    </citation>
    <scope>NUCLEOTIDE SEQUENCE</scope>
    <source>
        <strain evidence="6">KEN8</strain>
        <tissue evidence="6">Leaf</tissue>
    </source>
</reference>
<comment type="caution">
    <text evidence="6">The sequence shown here is derived from an EMBL/GenBank/DDBJ whole genome shotgun (WGS) entry which is preliminary data.</text>
</comment>
<dbReference type="HAMAP" id="MF_00185">
    <property type="entry name" value="IPP_trans"/>
    <property type="match status" value="1"/>
</dbReference>